<evidence type="ECO:0000313" key="1">
    <source>
        <dbReference type="EMBL" id="MBO8433029.1"/>
    </source>
</evidence>
<accession>A0A9D9DSA1</accession>
<dbReference type="EMBL" id="JADIMZ010000103">
    <property type="protein sequence ID" value="MBO8433029.1"/>
    <property type="molecule type" value="Genomic_DNA"/>
</dbReference>
<sequence length="71" mass="8541">MRKFTEIVTDLVAELVMLLLRHNYRLREKQALSIVFASATYQRLIDERSMLYLQHPDYLFSLLMQELAHTR</sequence>
<reference evidence="1" key="2">
    <citation type="journal article" date="2021" name="PeerJ">
        <title>Extensive microbial diversity within the chicken gut microbiome revealed by metagenomics and culture.</title>
        <authorList>
            <person name="Gilroy R."/>
            <person name="Ravi A."/>
            <person name="Getino M."/>
            <person name="Pursley I."/>
            <person name="Horton D.L."/>
            <person name="Alikhan N.F."/>
            <person name="Baker D."/>
            <person name="Gharbi K."/>
            <person name="Hall N."/>
            <person name="Watson M."/>
            <person name="Adriaenssens E.M."/>
            <person name="Foster-Nyarko E."/>
            <person name="Jarju S."/>
            <person name="Secka A."/>
            <person name="Antonio M."/>
            <person name="Oren A."/>
            <person name="Chaudhuri R.R."/>
            <person name="La Ragione R."/>
            <person name="Hildebrand F."/>
            <person name="Pallen M.J."/>
        </authorList>
    </citation>
    <scope>NUCLEOTIDE SEQUENCE</scope>
    <source>
        <strain evidence="1">2889</strain>
    </source>
</reference>
<dbReference type="Proteomes" id="UP000823612">
    <property type="component" value="Unassembled WGS sequence"/>
</dbReference>
<protein>
    <submittedName>
        <fullName evidence="1">Uncharacterized protein</fullName>
    </submittedName>
</protein>
<comment type="caution">
    <text evidence="1">The sequence shown here is derived from an EMBL/GenBank/DDBJ whole genome shotgun (WGS) entry which is preliminary data.</text>
</comment>
<evidence type="ECO:0000313" key="2">
    <source>
        <dbReference type="Proteomes" id="UP000823612"/>
    </source>
</evidence>
<name>A0A9D9DSA1_9BACT</name>
<organism evidence="1 2">
    <name type="scientific">Candidatus Pullibacteroides excrementavium</name>
    <dbReference type="NCBI Taxonomy" id="2840905"/>
    <lineage>
        <taxon>Bacteria</taxon>
        <taxon>Pseudomonadati</taxon>
        <taxon>Bacteroidota</taxon>
        <taxon>Bacteroidia</taxon>
        <taxon>Bacteroidales</taxon>
        <taxon>Candidatus Pullibacteroides</taxon>
    </lineage>
</organism>
<reference evidence="1" key="1">
    <citation type="submission" date="2020-10" db="EMBL/GenBank/DDBJ databases">
        <authorList>
            <person name="Gilroy R."/>
        </authorList>
    </citation>
    <scope>NUCLEOTIDE SEQUENCE</scope>
    <source>
        <strain evidence="1">2889</strain>
    </source>
</reference>
<dbReference type="AlphaFoldDB" id="A0A9D9DSA1"/>
<gene>
    <name evidence="1" type="ORF">IAB08_07030</name>
</gene>
<proteinExistence type="predicted"/>